<evidence type="ECO:0000313" key="1">
    <source>
        <dbReference type="EMBL" id="CAA9301192.1"/>
    </source>
</evidence>
<name>A0A6J4KB75_9ACTN</name>
<accession>A0A6J4KB75</accession>
<dbReference type="AlphaFoldDB" id="A0A6J4KB75"/>
<sequence length="25" mass="2846">MSTRSRYTSPVHAGARFVAQRLILK</sequence>
<dbReference type="EMBL" id="CADCTS010000191">
    <property type="protein sequence ID" value="CAA9301192.1"/>
    <property type="molecule type" value="Genomic_DNA"/>
</dbReference>
<feature type="non-terminal residue" evidence="1">
    <location>
        <position position="25"/>
    </location>
</feature>
<organism evidence="1">
    <name type="scientific">uncultured Friedmanniella sp</name>
    <dbReference type="NCBI Taxonomy" id="335381"/>
    <lineage>
        <taxon>Bacteria</taxon>
        <taxon>Bacillati</taxon>
        <taxon>Actinomycetota</taxon>
        <taxon>Actinomycetes</taxon>
        <taxon>Propionibacteriales</taxon>
        <taxon>Nocardioidaceae</taxon>
        <taxon>Friedmanniella</taxon>
        <taxon>environmental samples</taxon>
    </lineage>
</organism>
<gene>
    <name evidence="1" type="ORF">AVDCRST_MAG48-1334</name>
</gene>
<protein>
    <submittedName>
        <fullName evidence="1">Uncharacterized protein</fullName>
    </submittedName>
</protein>
<reference evidence="1" key="1">
    <citation type="submission" date="2020-02" db="EMBL/GenBank/DDBJ databases">
        <authorList>
            <person name="Meier V. D."/>
        </authorList>
    </citation>
    <scope>NUCLEOTIDE SEQUENCE</scope>
    <source>
        <strain evidence="1">AVDCRST_MAG48</strain>
    </source>
</reference>
<proteinExistence type="predicted"/>